<comment type="pathway">
    <text evidence="1 6 8">Amino-acid degradation; L-histidine degradation into L-glutamate; N-formimidoyl-L-glutamate from L-histidine: step 1/3.</text>
</comment>
<evidence type="ECO:0000256" key="2">
    <source>
        <dbReference type="ARBA" id="ARBA00012994"/>
    </source>
</evidence>
<dbReference type="SUPFAM" id="SSF48557">
    <property type="entry name" value="L-aspartase-like"/>
    <property type="match status" value="1"/>
</dbReference>
<dbReference type="PROSITE" id="PS00488">
    <property type="entry name" value="PAL_HISTIDASE"/>
    <property type="match status" value="1"/>
</dbReference>
<keyword evidence="6" id="KW-0963">Cytoplasm</keyword>
<dbReference type="InterPro" id="IPR024083">
    <property type="entry name" value="Fumarase/histidase_N"/>
</dbReference>
<dbReference type="HAMAP" id="MF_00229">
    <property type="entry name" value="His_ammonia_lyase"/>
    <property type="match status" value="1"/>
</dbReference>
<evidence type="ECO:0000256" key="5">
    <source>
        <dbReference type="ARBA" id="ARBA00049269"/>
    </source>
</evidence>
<evidence type="ECO:0000256" key="8">
    <source>
        <dbReference type="RuleBase" id="RU004479"/>
    </source>
</evidence>
<dbReference type="GO" id="GO:0004397">
    <property type="term" value="F:histidine ammonia-lyase activity"/>
    <property type="evidence" value="ECO:0007669"/>
    <property type="project" value="UniProtKB-UniRule"/>
</dbReference>
<dbReference type="NCBIfam" id="NF006871">
    <property type="entry name" value="PRK09367.1"/>
    <property type="match status" value="1"/>
</dbReference>
<dbReference type="InterPro" id="IPR001106">
    <property type="entry name" value="Aromatic_Lyase"/>
</dbReference>
<comment type="catalytic activity">
    <reaction evidence="5 6 8">
        <text>L-histidine = trans-urocanate + NH4(+)</text>
        <dbReference type="Rhea" id="RHEA:21232"/>
        <dbReference type="ChEBI" id="CHEBI:17771"/>
        <dbReference type="ChEBI" id="CHEBI:28938"/>
        <dbReference type="ChEBI" id="CHEBI:57595"/>
        <dbReference type="EC" id="4.3.1.3"/>
    </reaction>
</comment>
<dbReference type="Pfam" id="PF00221">
    <property type="entry name" value="Lyase_aromatic"/>
    <property type="match status" value="1"/>
</dbReference>
<evidence type="ECO:0000313" key="10">
    <source>
        <dbReference type="EMBL" id="CCO50070.1"/>
    </source>
</evidence>
<dbReference type="InterPro" id="IPR008948">
    <property type="entry name" value="L-Aspartase-like"/>
</dbReference>
<dbReference type="NCBIfam" id="TIGR01225">
    <property type="entry name" value="hutH"/>
    <property type="match status" value="1"/>
</dbReference>
<name>A0AAV2W0B2_9VIBR</name>
<evidence type="ECO:0000256" key="9">
    <source>
        <dbReference type="RuleBase" id="RU004480"/>
    </source>
</evidence>
<evidence type="ECO:0000256" key="4">
    <source>
        <dbReference type="ARBA" id="ARBA00023239"/>
    </source>
</evidence>
<protein>
    <recommendedName>
        <fullName evidence="2 6">Histidine ammonia-lyase</fullName>
        <shortName evidence="6">Histidase</shortName>
        <ecNumber evidence="2 6">4.3.1.3</ecNumber>
    </recommendedName>
</protein>
<organism evidence="10 11">
    <name type="scientific">Vibrio nigripulchritudo SOn1</name>
    <dbReference type="NCBI Taxonomy" id="1238450"/>
    <lineage>
        <taxon>Bacteria</taxon>
        <taxon>Pseudomonadati</taxon>
        <taxon>Pseudomonadota</taxon>
        <taxon>Gammaproteobacteria</taxon>
        <taxon>Vibrionales</taxon>
        <taxon>Vibrionaceae</taxon>
        <taxon>Vibrio</taxon>
    </lineage>
</organism>
<dbReference type="InterPro" id="IPR005921">
    <property type="entry name" value="HutH"/>
</dbReference>
<evidence type="ECO:0000256" key="3">
    <source>
        <dbReference type="ARBA" id="ARBA00022808"/>
    </source>
</evidence>
<accession>A0AAV2W0B2</accession>
<reference evidence="10 11" key="1">
    <citation type="journal article" date="2013" name="ISME J.">
        <title>Comparative genomics of pathogenic lineages of Vibrio nigripulchritudo identifies virulence-associated traits.</title>
        <authorList>
            <person name="Goudenege D."/>
            <person name="Labreuche Y."/>
            <person name="Krin E."/>
            <person name="Ansquer D."/>
            <person name="Mangenot S."/>
            <person name="Calteau A."/>
            <person name="Medigue C."/>
            <person name="Mazel D."/>
            <person name="Polz M.F."/>
            <person name="Le Roux F."/>
        </authorList>
    </citation>
    <scope>NUCLEOTIDE SEQUENCE [LARGE SCALE GENOMIC DNA]</scope>
    <source>
        <strain evidence="10 11">SOn1</strain>
    </source>
</reference>
<comment type="caution">
    <text evidence="10">The sequence shown here is derived from an EMBL/GenBank/DDBJ whole genome shotgun (WGS) entry which is preliminary data.</text>
</comment>
<dbReference type="EC" id="4.3.1.3" evidence="2 6"/>
<comment type="subcellular location">
    <subcellularLocation>
        <location evidence="6 9">Cytoplasm</location>
    </subcellularLocation>
</comment>
<feature type="cross-link" description="5-imidazolinone (Ala-Gly)" evidence="6">
    <location>
        <begin position="148"/>
        <end position="150"/>
    </location>
</feature>
<dbReference type="PANTHER" id="PTHR10362">
    <property type="entry name" value="HISTIDINE AMMONIA-LYASE"/>
    <property type="match status" value="1"/>
</dbReference>
<comment type="PTM">
    <text evidence="6">Contains an active site 4-methylidene-imidazol-5-one (MIO), which is formed autocatalytically by cyclization and dehydration of residues Ala-Ser-Gly.</text>
</comment>
<dbReference type="GO" id="GO:0006548">
    <property type="term" value="P:L-histidine catabolic process"/>
    <property type="evidence" value="ECO:0007669"/>
    <property type="project" value="UniProtKB-UniRule"/>
</dbReference>
<dbReference type="GO" id="GO:0005737">
    <property type="term" value="C:cytoplasm"/>
    <property type="evidence" value="ECO:0007669"/>
    <property type="project" value="UniProtKB-SubCell"/>
</dbReference>
<dbReference type="CDD" id="cd00332">
    <property type="entry name" value="PAL-HAL"/>
    <property type="match status" value="1"/>
</dbReference>
<dbReference type="InterPro" id="IPR022313">
    <property type="entry name" value="Phe/His_NH3-lyase_AS"/>
</dbReference>
<keyword evidence="3 6" id="KW-0369">Histidine metabolism</keyword>
<dbReference type="Gene3D" id="1.10.275.10">
    <property type="entry name" value="Fumarase/aspartase (N-terminal domain)"/>
    <property type="match status" value="1"/>
</dbReference>
<evidence type="ECO:0000256" key="1">
    <source>
        <dbReference type="ARBA" id="ARBA00005113"/>
    </source>
</evidence>
<keyword evidence="4 6" id="KW-0456">Lyase</keyword>
<evidence type="ECO:0000313" key="11">
    <source>
        <dbReference type="Proteomes" id="UP000018211"/>
    </source>
</evidence>
<dbReference type="AlphaFoldDB" id="A0AAV2W0B2"/>
<dbReference type="FunFam" id="1.10.275.10:FF:000005">
    <property type="entry name" value="Histidine ammonia-lyase"/>
    <property type="match status" value="1"/>
</dbReference>
<dbReference type="Proteomes" id="UP000018211">
    <property type="component" value="Unassembled WGS sequence"/>
</dbReference>
<dbReference type="EMBL" id="CAOF01000194">
    <property type="protein sequence ID" value="CCO50070.1"/>
    <property type="molecule type" value="Genomic_DNA"/>
</dbReference>
<sequence>MSEGNMINLTLNPGHISLHHLRQVSRAPVNLSLDPEAIPDIEASTEVVNQVIAEDRVVYGINTGFGLLANTRIAPEDLEVLQKSIVLSHAAGIGEFMHDETVRLMMVLKINSLARGYSGIRLEVIEALIKLVNSQVYPCVPQKGSVGASGDLAPLAHMSTVLLGEGQARHNGKIISGIEALKIAGLEPITLAPKEGLALLNGTQASTAFALEGLFAAEDLFASATVCGAMSVEAALGSRRPFDPRIHRVRGHRGQMDAAEAYRFLLDGSSEIGESHTDCEKVQDPYSLRCQPQVMGACLQQIRNAADILQVEANSVSDNPLVFAEDGDIISGGNFHAEPVAMAADNLALAIAEIGSLSERRMALLIDSALSKLPPFLVDNGGVNSGFMIAQVTSAALASENKTLAHPASVDSLPTSANQEDHVSMATFAGRRLRDMAENTRGILAVEYLSAAQGLDFRAPLKSSPRVEEAKHILREKVSFYDKDRYFAPDIEEANALLKLAVHNHLVPEKTLCSV</sequence>
<evidence type="ECO:0000256" key="6">
    <source>
        <dbReference type="HAMAP-Rule" id="MF_00229"/>
    </source>
</evidence>
<comment type="similarity">
    <text evidence="6 7">Belongs to the PAL/histidase family.</text>
</comment>
<dbReference type="Gene3D" id="1.20.200.10">
    <property type="entry name" value="Fumarase/aspartase (Central domain)"/>
    <property type="match status" value="1"/>
</dbReference>
<evidence type="ECO:0000256" key="7">
    <source>
        <dbReference type="RuleBase" id="RU003954"/>
    </source>
</evidence>
<proteinExistence type="inferred from homology"/>
<dbReference type="FunFam" id="1.20.200.10:FF:000003">
    <property type="entry name" value="Histidine ammonia-lyase"/>
    <property type="match status" value="1"/>
</dbReference>
<gene>
    <name evidence="6 10" type="primary">hutH</name>
    <name evidence="10" type="ORF">VIBNISOn1_970093</name>
</gene>
<feature type="modified residue" description="2,3-didehydroalanine (Ser)" evidence="6">
    <location>
        <position position="149"/>
    </location>
</feature>